<comment type="caution">
    <text evidence="2">The sequence shown here is derived from an EMBL/GenBank/DDBJ whole genome shotgun (WGS) entry which is preliminary data.</text>
</comment>
<keyword evidence="3" id="KW-1185">Reference proteome</keyword>
<reference evidence="2" key="2">
    <citation type="submission" date="2022-01" db="EMBL/GenBank/DDBJ databases">
        <authorList>
            <person name="Yamashiro T."/>
            <person name="Shiraishi A."/>
            <person name="Satake H."/>
            <person name="Nakayama K."/>
        </authorList>
    </citation>
    <scope>NUCLEOTIDE SEQUENCE</scope>
</reference>
<reference evidence="2" key="1">
    <citation type="journal article" date="2022" name="Int. J. Mol. Sci.">
        <title>Draft Genome of Tanacetum Coccineum: Genomic Comparison of Closely Related Tanacetum-Family Plants.</title>
        <authorList>
            <person name="Yamashiro T."/>
            <person name="Shiraishi A."/>
            <person name="Nakayama K."/>
            <person name="Satake H."/>
        </authorList>
    </citation>
    <scope>NUCLEOTIDE SEQUENCE</scope>
</reference>
<organism evidence="2 3">
    <name type="scientific">Tanacetum coccineum</name>
    <dbReference type="NCBI Taxonomy" id="301880"/>
    <lineage>
        <taxon>Eukaryota</taxon>
        <taxon>Viridiplantae</taxon>
        <taxon>Streptophyta</taxon>
        <taxon>Embryophyta</taxon>
        <taxon>Tracheophyta</taxon>
        <taxon>Spermatophyta</taxon>
        <taxon>Magnoliopsida</taxon>
        <taxon>eudicotyledons</taxon>
        <taxon>Gunneridae</taxon>
        <taxon>Pentapetalae</taxon>
        <taxon>asterids</taxon>
        <taxon>campanulids</taxon>
        <taxon>Asterales</taxon>
        <taxon>Asteraceae</taxon>
        <taxon>Asteroideae</taxon>
        <taxon>Anthemideae</taxon>
        <taxon>Anthemidinae</taxon>
        <taxon>Tanacetum</taxon>
    </lineage>
</organism>
<evidence type="ECO:0000313" key="2">
    <source>
        <dbReference type="EMBL" id="GJS81904.1"/>
    </source>
</evidence>
<dbReference type="Proteomes" id="UP001151760">
    <property type="component" value="Unassembled WGS sequence"/>
</dbReference>
<sequence length="106" mass="11565">MHMLLLSTYCDDYPIHVSSPELVPSPVSHPAPTPPCELCIEPHPLAPFIATSTQDYQPTPLPPIPPNDLQGSGHPMEPKGFKIAAKDPKWLVAMCDEMKALKLNAT</sequence>
<name>A0ABQ4YVM8_9ASTR</name>
<evidence type="ECO:0000313" key="3">
    <source>
        <dbReference type="Proteomes" id="UP001151760"/>
    </source>
</evidence>
<evidence type="ECO:0000256" key="1">
    <source>
        <dbReference type="SAM" id="MobiDB-lite"/>
    </source>
</evidence>
<dbReference type="EMBL" id="BQNB010010783">
    <property type="protein sequence ID" value="GJS81904.1"/>
    <property type="molecule type" value="Genomic_DNA"/>
</dbReference>
<accession>A0ABQ4YVM8</accession>
<protein>
    <submittedName>
        <fullName evidence="2">Uncharacterized protein</fullName>
    </submittedName>
</protein>
<proteinExistence type="predicted"/>
<feature type="region of interest" description="Disordered" evidence="1">
    <location>
        <begin position="56"/>
        <end position="80"/>
    </location>
</feature>
<gene>
    <name evidence="2" type="ORF">Tco_0748445</name>
</gene>